<dbReference type="GO" id="GO:0005581">
    <property type="term" value="C:collagen trimer"/>
    <property type="evidence" value="ECO:0007669"/>
    <property type="project" value="UniProtKB-KW"/>
</dbReference>
<name>A0A9X0CQ71_9CNID</name>
<evidence type="ECO:0000259" key="5">
    <source>
        <dbReference type="PROSITE" id="PS51461"/>
    </source>
</evidence>
<dbReference type="GO" id="GO:0005615">
    <property type="term" value="C:extracellular space"/>
    <property type="evidence" value="ECO:0007669"/>
    <property type="project" value="TreeGrafter"/>
</dbReference>
<dbReference type="InterPro" id="IPR000885">
    <property type="entry name" value="Fib_collagen_C"/>
</dbReference>
<dbReference type="PROSITE" id="PS51461">
    <property type="entry name" value="NC1_FIB"/>
    <property type="match status" value="1"/>
</dbReference>
<proteinExistence type="predicted"/>
<dbReference type="GO" id="GO:0031012">
    <property type="term" value="C:extracellular matrix"/>
    <property type="evidence" value="ECO:0007669"/>
    <property type="project" value="TreeGrafter"/>
</dbReference>
<dbReference type="AlphaFoldDB" id="A0A9X0CQ71"/>
<comment type="subcellular location">
    <subcellularLocation>
        <location evidence="1">Secreted</location>
    </subcellularLocation>
</comment>
<dbReference type="PANTHER" id="PTHR24023">
    <property type="entry name" value="COLLAGEN ALPHA"/>
    <property type="match status" value="1"/>
</dbReference>
<dbReference type="GO" id="GO:0030020">
    <property type="term" value="F:extracellular matrix structural constituent conferring tensile strength"/>
    <property type="evidence" value="ECO:0007669"/>
    <property type="project" value="TreeGrafter"/>
</dbReference>
<feature type="compositionally biased region" description="Gly residues" evidence="4">
    <location>
        <begin position="375"/>
        <end position="384"/>
    </location>
</feature>
<gene>
    <name evidence="6" type="ORF">OS493_033778</name>
</gene>
<dbReference type="Pfam" id="PF01391">
    <property type="entry name" value="Collagen"/>
    <property type="match status" value="1"/>
</dbReference>
<sequence length="560" mass="59495">MLLLESLSTGAALFFFRERKETKDLLEMLVKMVRRVTMALPELLATQVYQVQRDGRWSHRKPLESYLEFLDLWELLDSLERKGRLENPDLLLTEELLESPGRPGSQGPPGPPGLGGLPGQPGISGVKGSSGRDGLVGILGTDGRPGLPGLPGRMGPGGSTGEKGERGDPGSDGNIGESGAQGYPGSRGQTGTAGADGTPGSAGTNGQAGDLGIQGEKYTVPAYSFDYQLLAGDVGERGGPGIDGVPGVVGQAENLATKELMDHVAQMVIQAGMAISEIKESRALIRDQLVRERRRRRWQRWGQRLVFFQSDNGGDFGYTGEAGKLGASGAEGEVGDNGRNGTEGPPGPKIDEIAASALSIDNCPLVEKDLPAAPGGQGGAGPEGRTGPQGNPGTQGERGRSGDDGEVGDPGPPGPEGPQTDYTDIFNSNCIPKLPVYEAINLLYIFISIVGPPGQNLFEALSNIGSGDKGPLQEGFRLYSSKRSFAQASENQAKTQLFTKIEFDYLTKLVDSKLSNFRVQNGNKEHPARSCRDIQMDHPDFQSGLYCFLLSRNASTRVYR</sequence>
<evidence type="ECO:0000313" key="7">
    <source>
        <dbReference type="Proteomes" id="UP001163046"/>
    </source>
</evidence>
<accession>A0A9X0CQ71</accession>
<dbReference type="InterPro" id="IPR008160">
    <property type="entry name" value="Collagen"/>
</dbReference>
<keyword evidence="3" id="KW-0176">Collagen</keyword>
<dbReference type="InterPro" id="IPR050149">
    <property type="entry name" value="Collagen_superfamily"/>
</dbReference>
<evidence type="ECO:0000256" key="3">
    <source>
        <dbReference type="ARBA" id="ARBA00023119"/>
    </source>
</evidence>
<dbReference type="PANTHER" id="PTHR24023:SF1019">
    <property type="entry name" value="COLLAGEN ALPHA-5(IV) CHAIN ISOFORM X1"/>
    <property type="match status" value="1"/>
</dbReference>
<comment type="caution">
    <text evidence="6">The sequence shown here is derived from an EMBL/GenBank/DDBJ whole genome shotgun (WGS) entry which is preliminary data.</text>
</comment>
<feature type="compositionally biased region" description="Low complexity" evidence="4">
    <location>
        <begin position="141"/>
        <end position="151"/>
    </location>
</feature>
<evidence type="ECO:0000256" key="4">
    <source>
        <dbReference type="SAM" id="MobiDB-lite"/>
    </source>
</evidence>
<protein>
    <recommendedName>
        <fullName evidence="5">Fibrillar collagen NC1 domain-containing protein</fullName>
    </recommendedName>
</protein>
<dbReference type="EMBL" id="MU826871">
    <property type="protein sequence ID" value="KAJ7370153.1"/>
    <property type="molecule type" value="Genomic_DNA"/>
</dbReference>
<feature type="region of interest" description="Disordered" evidence="4">
    <location>
        <begin position="367"/>
        <end position="424"/>
    </location>
</feature>
<dbReference type="Gene3D" id="2.60.120.1000">
    <property type="match status" value="1"/>
</dbReference>
<keyword evidence="7" id="KW-1185">Reference proteome</keyword>
<feature type="region of interest" description="Disordered" evidence="4">
    <location>
        <begin position="98"/>
        <end position="210"/>
    </location>
</feature>
<organism evidence="6 7">
    <name type="scientific">Desmophyllum pertusum</name>
    <dbReference type="NCBI Taxonomy" id="174260"/>
    <lineage>
        <taxon>Eukaryota</taxon>
        <taxon>Metazoa</taxon>
        <taxon>Cnidaria</taxon>
        <taxon>Anthozoa</taxon>
        <taxon>Hexacorallia</taxon>
        <taxon>Scleractinia</taxon>
        <taxon>Caryophylliina</taxon>
        <taxon>Caryophylliidae</taxon>
        <taxon>Desmophyllum</taxon>
    </lineage>
</organism>
<feature type="compositionally biased region" description="Gly residues" evidence="4">
    <location>
        <begin position="152"/>
        <end position="161"/>
    </location>
</feature>
<evidence type="ECO:0000256" key="2">
    <source>
        <dbReference type="ARBA" id="ARBA00022525"/>
    </source>
</evidence>
<dbReference type="Proteomes" id="UP001163046">
    <property type="component" value="Unassembled WGS sequence"/>
</dbReference>
<dbReference type="OrthoDB" id="8939548at2759"/>
<reference evidence="6" key="1">
    <citation type="submission" date="2023-01" db="EMBL/GenBank/DDBJ databases">
        <title>Genome assembly of the deep-sea coral Lophelia pertusa.</title>
        <authorList>
            <person name="Herrera S."/>
            <person name="Cordes E."/>
        </authorList>
    </citation>
    <scope>NUCLEOTIDE SEQUENCE</scope>
    <source>
        <strain evidence="6">USNM1676648</strain>
        <tissue evidence="6">Polyp</tissue>
    </source>
</reference>
<evidence type="ECO:0000313" key="6">
    <source>
        <dbReference type="EMBL" id="KAJ7370153.1"/>
    </source>
</evidence>
<keyword evidence="2" id="KW-0964">Secreted</keyword>
<feature type="region of interest" description="Disordered" evidence="4">
    <location>
        <begin position="317"/>
        <end position="351"/>
    </location>
</feature>
<dbReference type="Pfam" id="PF01410">
    <property type="entry name" value="COLFI"/>
    <property type="match status" value="1"/>
</dbReference>
<evidence type="ECO:0000256" key="1">
    <source>
        <dbReference type="ARBA" id="ARBA00004613"/>
    </source>
</evidence>
<dbReference type="GO" id="GO:0030198">
    <property type="term" value="P:extracellular matrix organization"/>
    <property type="evidence" value="ECO:0007669"/>
    <property type="project" value="TreeGrafter"/>
</dbReference>
<feature type="domain" description="Fibrillar collagen NC1" evidence="5">
    <location>
        <begin position="501"/>
        <end position="560"/>
    </location>
</feature>